<keyword evidence="2" id="KW-0645">Protease</keyword>
<evidence type="ECO:0000313" key="7">
    <source>
        <dbReference type="EMBL" id="QDG50858.1"/>
    </source>
</evidence>
<evidence type="ECO:0000259" key="6">
    <source>
        <dbReference type="PROSITE" id="PS51829"/>
    </source>
</evidence>
<feature type="region of interest" description="Disordered" evidence="4">
    <location>
        <begin position="28"/>
        <end position="59"/>
    </location>
</feature>
<dbReference type="GO" id="GO:0004252">
    <property type="term" value="F:serine-type endopeptidase activity"/>
    <property type="evidence" value="ECO:0007669"/>
    <property type="project" value="InterPro"/>
</dbReference>
<accession>A0A5B8Y8U8</accession>
<evidence type="ECO:0000256" key="4">
    <source>
        <dbReference type="SAM" id="MobiDB-lite"/>
    </source>
</evidence>
<name>A0A4Y6PRA6_PERCE</name>
<dbReference type="GO" id="GO:0006508">
    <property type="term" value="P:proteolysis"/>
    <property type="evidence" value="ECO:0007669"/>
    <property type="project" value="UniProtKB-KW"/>
</dbReference>
<keyword evidence="5" id="KW-0732">Signal</keyword>
<evidence type="ECO:0000256" key="3">
    <source>
        <dbReference type="ARBA" id="ARBA00022801"/>
    </source>
</evidence>
<dbReference type="InterPro" id="IPR038765">
    <property type="entry name" value="Papain-like_cys_pep_sf"/>
</dbReference>
<dbReference type="OrthoDB" id="1491023at2"/>
<dbReference type="EMBL" id="CP041186">
    <property type="protein sequence ID" value="QDG50858.1"/>
    <property type="molecule type" value="Genomic_DNA"/>
</dbReference>
<dbReference type="SUPFAM" id="SSF54001">
    <property type="entry name" value="Cysteine proteinases"/>
    <property type="match status" value="1"/>
</dbReference>
<dbReference type="CDD" id="cd02619">
    <property type="entry name" value="Peptidase_C1"/>
    <property type="match status" value="1"/>
</dbReference>
<reference evidence="7 8" key="1">
    <citation type="submission" date="2019-06" db="EMBL/GenBank/DDBJ databases">
        <title>Persicimonas caeni gen. nov., sp. nov., a predatory bacterium isolated from solar saltern.</title>
        <authorList>
            <person name="Wang S."/>
        </authorList>
    </citation>
    <scope>NUCLEOTIDE SEQUENCE [LARGE SCALE GENOMIC DNA]</scope>
    <source>
        <strain evidence="7 8">YN101</strain>
    </source>
</reference>
<protein>
    <recommendedName>
        <fullName evidence="6">P/Homo B domain-containing protein</fullName>
    </recommendedName>
</protein>
<evidence type="ECO:0000313" key="8">
    <source>
        <dbReference type="Proteomes" id="UP000315995"/>
    </source>
</evidence>
<dbReference type="AlphaFoldDB" id="A0A4Y6PRA6"/>
<gene>
    <name evidence="7" type="ORF">FIV42_08970</name>
</gene>
<dbReference type="Proteomes" id="UP000315995">
    <property type="component" value="Chromosome"/>
</dbReference>
<dbReference type="Gene3D" id="2.60.120.260">
    <property type="entry name" value="Galactose-binding domain-like"/>
    <property type="match status" value="1"/>
</dbReference>
<evidence type="ECO:0000256" key="2">
    <source>
        <dbReference type="ARBA" id="ARBA00022670"/>
    </source>
</evidence>
<organism evidence="7 8">
    <name type="scientific">Persicimonas caeni</name>
    <dbReference type="NCBI Taxonomy" id="2292766"/>
    <lineage>
        <taxon>Bacteria</taxon>
        <taxon>Deltaproteobacteria</taxon>
        <taxon>Bradymonadales</taxon>
        <taxon>Bradymonadaceae</taxon>
        <taxon>Persicimonas</taxon>
    </lineage>
</organism>
<dbReference type="PROSITE" id="PS51829">
    <property type="entry name" value="P_HOMO_B"/>
    <property type="match status" value="1"/>
</dbReference>
<dbReference type="InterPro" id="IPR000668">
    <property type="entry name" value="Peptidase_C1A_C"/>
</dbReference>
<evidence type="ECO:0000256" key="1">
    <source>
        <dbReference type="ARBA" id="ARBA00008455"/>
    </source>
</evidence>
<dbReference type="PANTHER" id="PTHR12411">
    <property type="entry name" value="CYSTEINE PROTEASE FAMILY C1-RELATED"/>
    <property type="match status" value="1"/>
</dbReference>
<dbReference type="Pfam" id="PF00112">
    <property type="entry name" value="Peptidase_C1"/>
    <property type="match status" value="1"/>
</dbReference>
<dbReference type="InterPro" id="IPR002884">
    <property type="entry name" value="P_dom"/>
</dbReference>
<accession>A0A4Y6PRA6</accession>
<feature type="signal peptide" evidence="5">
    <location>
        <begin position="1"/>
        <end position="22"/>
    </location>
</feature>
<comment type="similarity">
    <text evidence="1">Belongs to the peptidase C1 family.</text>
</comment>
<proteinExistence type="inferred from homology"/>
<dbReference type="GO" id="GO:0008234">
    <property type="term" value="F:cysteine-type peptidase activity"/>
    <property type="evidence" value="ECO:0007669"/>
    <property type="project" value="InterPro"/>
</dbReference>
<dbReference type="InterPro" id="IPR008979">
    <property type="entry name" value="Galactose-bd-like_sf"/>
</dbReference>
<feature type="domain" description="P/Homo B" evidence="6">
    <location>
        <begin position="384"/>
        <end position="506"/>
    </location>
</feature>
<dbReference type="SMART" id="SM00645">
    <property type="entry name" value="Pept_C1"/>
    <property type="match status" value="1"/>
</dbReference>
<dbReference type="Gene3D" id="3.90.70.10">
    <property type="entry name" value="Cysteine proteinases"/>
    <property type="match status" value="1"/>
</dbReference>
<sequence length="506" mass="55973">MHFRNRLYLFALSSLLVLAGCADDQTQQNNETVGGEQDEYLPPLHENPDELFADAPKNDALPTEGKADAVYPAQFTELLETQSPVKSQGRRGVCSIFSTVALMEHLYIQEGTYLNPDFSEQYLQWSAKFEVGAFPNTSGSNARSNLDAIVRYGIVEEDVWPYESGGWTSSDDPACGEEDKPTRCYTNGEPPAEAADAEKWYLPRSRWISTRPNDIKAHMHTKKSAVIVGLDFFYQAWGHGGSPLTTSKEYSRNGYVFYPNEVDKEKSLENRAGHSILLVGWDDNLEVPRLDENGEPMVDDNGEPVVDKGFFIFKNSWGTGWAEESPYGAGYGFISMDYVEEYGRGRVAEAPEFEIPEEVCGDGLDNDGNGDVDCDDSVCSEHATCQETSDTQTYSNTESVAIPDNDENGITSTITIDDTGTIGAMSVNLDITHSYIGDLSVMLEGPNGDLAVLLDSSESSEDNFNGTIVVTEFEGVDAQGDWTLYVWDEAKYDEGTLNEWSLEVTY</sequence>
<dbReference type="Pfam" id="PF01483">
    <property type="entry name" value="P_proprotein"/>
    <property type="match status" value="1"/>
</dbReference>
<dbReference type="InterPro" id="IPR013128">
    <property type="entry name" value="Peptidase_C1A"/>
</dbReference>
<dbReference type="InterPro" id="IPR025660">
    <property type="entry name" value="Pept_his_AS"/>
</dbReference>
<keyword evidence="3" id="KW-0378">Hydrolase</keyword>
<keyword evidence="8" id="KW-1185">Reference proteome</keyword>
<dbReference type="SUPFAM" id="SSF49785">
    <property type="entry name" value="Galactose-binding domain-like"/>
    <property type="match status" value="1"/>
</dbReference>
<feature type="chain" id="PRO_5030106287" description="P/Homo B domain-containing protein" evidence="5">
    <location>
        <begin position="23"/>
        <end position="506"/>
    </location>
</feature>
<dbReference type="PROSITE" id="PS00639">
    <property type="entry name" value="THIOL_PROTEASE_HIS"/>
    <property type="match status" value="1"/>
</dbReference>
<dbReference type="PROSITE" id="PS51257">
    <property type="entry name" value="PROKAR_LIPOPROTEIN"/>
    <property type="match status" value="1"/>
</dbReference>
<dbReference type="RefSeq" id="WP_141197350.1">
    <property type="nucleotide sequence ID" value="NZ_CP041186.1"/>
</dbReference>
<evidence type="ECO:0000256" key="5">
    <source>
        <dbReference type="SAM" id="SignalP"/>
    </source>
</evidence>